<evidence type="ECO:0000313" key="3">
    <source>
        <dbReference type="Proteomes" id="UP000199410"/>
    </source>
</evidence>
<protein>
    <submittedName>
        <fullName evidence="2">Uncharacterized protein</fullName>
    </submittedName>
</protein>
<dbReference type="AlphaFoldDB" id="A0A1H9Q573"/>
<dbReference type="EMBL" id="FOEL01000017">
    <property type="protein sequence ID" value="SER55600.1"/>
    <property type="molecule type" value="Genomic_DNA"/>
</dbReference>
<sequence length="97" mass="11289">MFVDEISLESLLFYKEQLFNAEDAESKVQELDEQIRELESIITMFEIAKDKGISTKKEVISNVLFSMNEKYKSIDPNGTLFFDSLFTKKTETYSVIK</sequence>
<evidence type="ECO:0000256" key="1">
    <source>
        <dbReference type="SAM" id="Coils"/>
    </source>
</evidence>
<accession>A0A1H9Q573</accession>
<reference evidence="2 3" key="1">
    <citation type="submission" date="2016-10" db="EMBL/GenBank/DDBJ databases">
        <authorList>
            <person name="Varghese N."/>
            <person name="Submissions S."/>
        </authorList>
    </citation>
    <scope>NUCLEOTIDE SEQUENCE [LARGE SCALE GENOMIC DNA]</scope>
    <source>
        <strain evidence="2 3">TC-13</strain>
    </source>
</reference>
<name>A0A1H9Q573_9BACI</name>
<dbReference type="RefSeq" id="WP_089987057.1">
    <property type="nucleotide sequence ID" value="NZ_BJOM01000019.1"/>
</dbReference>
<comment type="caution">
    <text evidence="2">The sequence shown here is derived from an EMBL/GenBank/DDBJ whole genome shotgun (WGS) entry which is preliminary data.</text>
</comment>
<dbReference type="Proteomes" id="UP000199410">
    <property type="component" value="Unassembled WGS sequence"/>
</dbReference>
<gene>
    <name evidence="2" type="ORF">SAMN02787113_04049</name>
</gene>
<organism evidence="2 3">
    <name type="scientific">Lysinibacillus fusiformis</name>
    <dbReference type="NCBI Taxonomy" id="28031"/>
    <lineage>
        <taxon>Bacteria</taxon>
        <taxon>Bacillati</taxon>
        <taxon>Bacillota</taxon>
        <taxon>Bacilli</taxon>
        <taxon>Bacillales</taxon>
        <taxon>Bacillaceae</taxon>
        <taxon>Lysinibacillus</taxon>
    </lineage>
</organism>
<keyword evidence="1" id="KW-0175">Coiled coil</keyword>
<feature type="coiled-coil region" evidence="1">
    <location>
        <begin position="14"/>
        <end position="48"/>
    </location>
</feature>
<evidence type="ECO:0000313" key="2">
    <source>
        <dbReference type="EMBL" id="SER55600.1"/>
    </source>
</evidence>
<proteinExistence type="predicted"/>